<dbReference type="RefSeq" id="WP_045669974.1">
    <property type="nucleotide sequence ID" value="NZ_CP011058.1"/>
</dbReference>
<accession>A0A0D5NGY0</accession>
<reference evidence="3" key="2">
    <citation type="submission" date="2015-03" db="EMBL/GenBank/DDBJ databases">
        <title>Genome sequence of Paenibacillus beijingensis strain DSM 24997T.</title>
        <authorList>
            <person name="Kwak Y."/>
            <person name="Shin J.-H."/>
        </authorList>
    </citation>
    <scope>NUCLEOTIDE SEQUENCE [LARGE SCALE GENOMIC DNA]</scope>
    <source>
        <strain evidence="3">DSM 24997</strain>
    </source>
</reference>
<dbReference type="OrthoDB" id="3805529at2"/>
<feature type="transmembrane region" description="Helical" evidence="1">
    <location>
        <begin position="676"/>
        <end position="700"/>
    </location>
</feature>
<keyword evidence="1" id="KW-1133">Transmembrane helix</keyword>
<proteinExistence type="predicted"/>
<gene>
    <name evidence="2" type="ORF">VN24_08105</name>
</gene>
<dbReference type="Pfam" id="PF18949">
    <property type="entry name" value="DUF5693"/>
    <property type="match status" value="1"/>
</dbReference>
<dbReference type="HOGENOM" id="CLU_023389_0_0_9"/>
<dbReference type="Proteomes" id="UP000032633">
    <property type="component" value="Chromosome"/>
</dbReference>
<dbReference type="KEGG" id="pbj:VN24_08105"/>
<sequence>MLHSWQQWNRAAKRWLWALTLIGVIAAIPLGATRWQMEKTSKQIEYVFDYSDLVQIASYQAQPAEFMAKQLERMKQAGIGTMSVYESRLDELETAGRLTLYDEREAALMQNRPLPAGQQFTYLLFAGDAEQAALQPLIERTFSASGIAYRAWTYAGQKGLVLETPFQNAVLKTMPPDPLALQTLHEQGFRILPRLSDRIRPYNQADTDAMLAEFKSLGVSRILFDGDAVKGFNDNADLRSLYGFGELLNKYGIGITAIEGLKKPQQGLNTLAYLTHYNVTRLYSLSDRDAAAMKPDAIVDRFLLAAKDRSIRMFYLNGAPSASLDKGGIVDPLDNLYKAIGGPDGAVQKLSSFGFPAGQAEPFERSAPGWNKYAKMVVCLGAVSLIALLVGAFFENLLLAAFALGLLGSAALYVLSTSILEQGLALGAGISAPTLGLIWAMNRVRAHTDGPRRYVGAGDWAARGEGGAAEADAAAANAPSMRKQIGLKWIFPGLSPGRRMLMAIMLFIVTALISMIGIPFVFGLLNNITYSLVLQQFRGVSLLHLAPIALVALYIILFTGQSAWVNLRKLLAMNITVLWVAAAGILGVAGLYYLSRTGNAGTASALELMFRNALEQTFGVRPRTKEFLLAHPVFLLGLFLALRYRAAWVLLIVGSIGQLSMVDTFAHIHTPLHISLIRILLGLGFGAVIGIVLIGIWQLAEAVWRRSLWKHVPKSGA</sequence>
<keyword evidence="3" id="KW-1185">Reference proteome</keyword>
<name>A0A0D5NGY0_9BACL</name>
<feature type="transmembrane region" description="Helical" evidence="1">
    <location>
        <begin position="537"/>
        <end position="558"/>
    </location>
</feature>
<evidence type="ECO:0000313" key="2">
    <source>
        <dbReference type="EMBL" id="AJY74541.1"/>
    </source>
</evidence>
<dbReference type="EMBL" id="CP011058">
    <property type="protein sequence ID" value="AJY74541.1"/>
    <property type="molecule type" value="Genomic_DNA"/>
</dbReference>
<reference evidence="2 3" key="1">
    <citation type="journal article" date="2015" name="J. Biotechnol.">
        <title>Complete genome sequence of Paenibacillus beijingensis 7188(T) (=DSM 24997(T)), a novel rhizobacterium from jujube garden soil.</title>
        <authorList>
            <person name="Kwak Y."/>
            <person name="Shin J.H."/>
        </authorList>
    </citation>
    <scope>NUCLEOTIDE SEQUENCE [LARGE SCALE GENOMIC DNA]</scope>
    <source>
        <strain evidence="2 3">DSM 24997</strain>
    </source>
</reference>
<dbReference type="PATRIC" id="fig|1126833.4.peg.1784"/>
<feature type="transmembrane region" description="Helical" evidence="1">
    <location>
        <begin position="15"/>
        <end position="32"/>
    </location>
</feature>
<dbReference type="InterPro" id="IPR043748">
    <property type="entry name" value="DUF5693"/>
</dbReference>
<keyword evidence="1" id="KW-0472">Membrane</keyword>
<feature type="transmembrane region" description="Helical" evidence="1">
    <location>
        <begin position="501"/>
        <end position="525"/>
    </location>
</feature>
<feature type="transmembrane region" description="Helical" evidence="1">
    <location>
        <begin position="570"/>
        <end position="594"/>
    </location>
</feature>
<evidence type="ECO:0000256" key="1">
    <source>
        <dbReference type="SAM" id="Phobius"/>
    </source>
</evidence>
<protein>
    <submittedName>
        <fullName evidence="2">Uncharacterized protein</fullName>
    </submittedName>
</protein>
<dbReference type="AlphaFoldDB" id="A0A0D5NGY0"/>
<organism evidence="2 3">
    <name type="scientific">Paenibacillus beijingensis</name>
    <dbReference type="NCBI Taxonomy" id="1126833"/>
    <lineage>
        <taxon>Bacteria</taxon>
        <taxon>Bacillati</taxon>
        <taxon>Bacillota</taxon>
        <taxon>Bacilli</taxon>
        <taxon>Bacillales</taxon>
        <taxon>Paenibacillaceae</taxon>
        <taxon>Paenibacillus</taxon>
    </lineage>
</organism>
<evidence type="ECO:0000313" key="3">
    <source>
        <dbReference type="Proteomes" id="UP000032633"/>
    </source>
</evidence>
<feature type="transmembrane region" description="Helical" evidence="1">
    <location>
        <begin position="423"/>
        <end position="441"/>
    </location>
</feature>
<keyword evidence="1" id="KW-0812">Transmembrane</keyword>
<dbReference type="STRING" id="1126833.VN24_08105"/>